<dbReference type="PANTHER" id="PTHR43798:SF31">
    <property type="entry name" value="AB HYDROLASE SUPERFAMILY PROTEIN YCLE"/>
    <property type="match status" value="1"/>
</dbReference>
<evidence type="ECO:0000256" key="1">
    <source>
        <dbReference type="ARBA" id="ARBA00022801"/>
    </source>
</evidence>
<dbReference type="SUPFAM" id="SSF53474">
    <property type="entry name" value="alpha/beta-Hydrolases"/>
    <property type="match status" value="1"/>
</dbReference>
<dbReference type="HOGENOM" id="CLU_020336_50_2_7"/>
<dbReference type="Pfam" id="PF00561">
    <property type="entry name" value="Abhydrolase_1"/>
    <property type="match status" value="1"/>
</dbReference>
<evidence type="ECO:0000313" key="3">
    <source>
        <dbReference type="EMBL" id="ABQ27406.1"/>
    </source>
</evidence>
<dbReference type="GO" id="GO:0016787">
    <property type="term" value="F:hydrolase activity"/>
    <property type="evidence" value="ECO:0007669"/>
    <property type="project" value="UniProtKB-KW"/>
</dbReference>
<dbReference type="InterPro" id="IPR029058">
    <property type="entry name" value="AB_hydrolase_fold"/>
</dbReference>
<gene>
    <name evidence="3" type="ordered locus">Gura_3245</name>
</gene>
<protein>
    <submittedName>
        <fullName evidence="3">Alpha/beta hydrolase fold protein</fullName>
    </submittedName>
</protein>
<dbReference type="RefSeq" id="WP_011940069.1">
    <property type="nucleotide sequence ID" value="NC_009483.1"/>
</dbReference>
<dbReference type="PANTHER" id="PTHR43798">
    <property type="entry name" value="MONOACYLGLYCEROL LIPASE"/>
    <property type="match status" value="1"/>
</dbReference>
<dbReference type="ESTHER" id="geour-a5g6i8">
    <property type="family name" value="BioH"/>
</dbReference>
<name>A5G6I8_GEOUR</name>
<dbReference type="InterPro" id="IPR000073">
    <property type="entry name" value="AB_hydrolase_1"/>
</dbReference>
<proteinExistence type="predicted"/>
<reference evidence="3 4" key="1">
    <citation type="submission" date="2007-05" db="EMBL/GenBank/DDBJ databases">
        <title>Complete sequence of Geobacter uraniireducens Rf4.</title>
        <authorList>
            <consortium name="US DOE Joint Genome Institute"/>
            <person name="Copeland A."/>
            <person name="Lucas S."/>
            <person name="Lapidus A."/>
            <person name="Barry K."/>
            <person name="Detter J.C."/>
            <person name="Glavina del Rio T."/>
            <person name="Hammon N."/>
            <person name="Israni S."/>
            <person name="Dalin E."/>
            <person name="Tice H."/>
            <person name="Pitluck S."/>
            <person name="Chertkov O."/>
            <person name="Brettin T."/>
            <person name="Bruce D."/>
            <person name="Han C."/>
            <person name="Schmutz J."/>
            <person name="Larimer F."/>
            <person name="Land M."/>
            <person name="Hauser L."/>
            <person name="Kyrpides N."/>
            <person name="Mikhailova N."/>
            <person name="Shelobolina E."/>
            <person name="Aklujkar M."/>
            <person name="Lovley D."/>
            <person name="Richardson P."/>
        </authorList>
    </citation>
    <scope>NUCLEOTIDE SEQUENCE [LARGE SCALE GENOMIC DNA]</scope>
    <source>
        <strain evidence="3 4">Rf4</strain>
    </source>
</reference>
<keyword evidence="1 3" id="KW-0378">Hydrolase</keyword>
<dbReference type="EMBL" id="CP000698">
    <property type="protein sequence ID" value="ABQ27406.1"/>
    <property type="molecule type" value="Genomic_DNA"/>
</dbReference>
<dbReference type="GO" id="GO:0016020">
    <property type="term" value="C:membrane"/>
    <property type="evidence" value="ECO:0007669"/>
    <property type="project" value="TreeGrafter"/>
</dbReference>
<dbReference type="AlphaFoldDB" id="A5G6I8"/>
<evidence type="ECO:0000313" key="4">
    <source>
        <dbReference type="Proteomes" id="UP000006695"/>
    </source>
</evidence>
<dbReference type="InterPro" id="IPR050266">
    <property type="entry name" value="AB_hydrolase_sf"/>
</dbReference>
<sequence>MPNFASRDGVTIHYEDVGEGRPLVFIHGWAMSGRVWRFQQELAASRRFIAMDLRGHGQSTAPMDGYAIDDFADDVVALFTSLDLTDAVLVGWSMGVQVVLQAFPALRPRLAGLVLVSGTPKFSAAEDYPFGLPPVEVKGMGLRLKRDYQKTMGDFFRGMFAEEELDREQYQRIVHEILMGGRSPGPEPARQSLKTLADADLRPQLGLVDRPVLLIHGARDNICLPAASRFMAERLPLSTLRIIEGSGHAPFMTKPAEFNRILREFQENICR</sequence>
<dbReference type="KEGG" id="gur:Gura_3245"/>
<dbReference type="OrthoDB" id="9785408at2"/>
<feature type="domain" description="AB hydrolase-1" evidence="2">
    <location>
        <begin position="22"/>
        <end position="255"/>
    </location>
</feature>
<organism evidence="3 4">
    <name type="scientific">Geotalea uraniireducens (strain Rf4)</name>
    <name type="common">Geobacter uraniireducens</name>
    <dbReference type="NCBI Taxonomy" id="351605"/>
    <lineage>
        <taxon>Bacteria</taxon>
        <taxon>Pseudomonadati</taxon>
        <taxon>Thermodesulfobacteriota</taxon>
        <taxon>Desulfuromonadia</taxon>
        <taxon>Geobacterales</taxon>
        <taxon>Geobacteraceae</taxon>
        <taxon>Geotalea</taxon>
    </lineage>
</organism>
<dbReference type="STRING" id="351605.Gura_3245"/>
<accession>A5G6I8</accession>
<keyword evidence="4" id="KW-1185">Reference proteome</keyword>
<dbReference type="Gene3D" id="3.40.50.1820">
    <property type="entry name" value="alpha/beta hydrolase"/>
    <property type="match status" value="1"/>
</dbReference>
<evidence type="ECO:0000259" key="2">
    <source>
        <dbReference type="Pfam" id="PF00561"/>
    </source>
</evidence>
<dbReference type="Proteomes" id="UP000006695">
    <property type="component" value="Chromosome"/>
</dbReference>